<reference evidence="1" key="1">
    <citation type="journal article" date="2014" name="Front. Microbiol.">
        <title>High frequency of phylogenetically diverse reductive dehalogenase-homologous genes in deep subseafloor sedimentary metagenomes.</title>
        <authorList>
            <person name="Kawai M."/>
            <person name="Futagami T."/>
            <person name="Toyoda A."/>
            <person name="Takaki Y."/>
            <person name="Nishi S."/>
            <person name="Hori S."/>
            <person name="Arai W."/>
            <person name="Tsubouchi T."/>
            <person name="Morono Y."/>
            <person name="Uchiyama I."/>
            <person name="Ito T."/>
            <person name="Fujiyama A."/>
            <person name="Inagaki F."/>
            <person name="Takami H."/>
        </authorList>
    </citation>
    <scope>NUCLEOTIDE SEQUENCE</scope>
    <source>
        <strain evidence="1">Expedition CK06-06</strain>
    </source>
</reference>
<protein>
    <submittedName>
        <fullName evidence="1">Uncharacterized protein</fullName>
    </submittedName>
</protein>
<name>X1NGA7_9ZZZZ</name>
<comment type="caution">
    <text evidence="1">The sequence shown here is derived from an EMBL/GenBank/DDBJ whole genome shotgun (WGS) entry which is preliminary data.</text>
</comment>
<sequence>NQLSTLPTGTFPDDAAAATDNMSLFPSTAATADAGAGAKDKDPDGENYVAADKNGYILYQHDITGGDGVPPTGGAAPLVNYVAQEMTKGTYYVNASGTVTQESSGY</sequence>
<evidence type="ECO:0000313" key="1">
    <source>
        <dbReference type="EMBL" id="GAI43047.1"/>
    </source>
</evidence>
<feature type="non-terminal residue" evidence="1">
    <location>
        <position position="1"/>
    </location>
</feature>
<gene>
    <name evidence="1" type="ORF">S06H3_52276</name>
</gene>
<proteinExistence type="predicted"/>
<dbReference type="AlphaFoldDB" id="X1NGA7"/>
<dbReference type="EMBL" id="BARV01033236">
    <property type="protein sequence ID" value="GAI43047.1"/>
    <property type="molecule type" value="Genomic_DNA"/>
</dbReference>
<accession>X1NGA7</accession>
<organism evidence="1">
    <name type="scientific">marine sediment metagenome</name>
    <dbReference type="NCBI Taxonomy" id="412755"/>
    <lineage>
        <taxon>unclassified sequences</taxon>
        <taxon>metagenomes</taxon>
        <taxon>ecological metagenomes</taxon>
    </lineage>
</organism>